<comment type="catalytic activity">
    <reaction evidence="27">
        <text>13,14-dihydro-15-oxo-PGF2alpha + NADP(+) = 15-oxoprostaglandin F2alpha + NADPH + H(+)</text>
        <dbReference type="Rhea" id="RHEA:50588"/>
        <dbReference type="ChEBI" id="CHEBI:15378"/>
        <dbReference type="ChEBI" id="CHEBI:57783"/>
        <dbReference type="ChEBI" id="CHEBI:58349"/>
        <dbReference type="ChEBI" id="CHEBI:133374"/>
        <dbReference type="ChEBI" id="CHEBI:133409"/>
    </reaction>
    <physiologicalReaction direction="right-to-left" evidence="27">
        <dbReference type="Rhea" id="RHEA:50590"/>
    </physiologicalReaction>
</comment>
<evidence type="ECO:0000256" key="14">
    <source>
        <dbReference type="ARBA" id="ARBA00023098"/>
    </source>
</evidence>
<evidence type="ECO:0000256" key="34">
    <source>
        <dbReference type="ARBA" id="ARBA00049368"/>
    </source>
</evidence>
<evidence type="ECO:0000259" key="35">
    <source>
        <dbReference type="SMART" id="SM00829"/>
    </source>
</evidence>
<evidence type="ECO:0000256" key="23">
    <source>
        <dbReference type="ARBA" id="ARBA00047871"/>
    </source>
</evidence>
<evidence type="ECO:0000256" key="30">
    <source>
        <dbReference type="ARBA" id="ARBA00048953"/>
    </source>
</evidence>
<comment type="catalytic activity">
    <reaction evidence="29">
        <text>20-hydroxy-leukotriene B4 + NADP(+) = 12-oxo-20-hydroxy-leukotriene B4 + NADPH + H(+)</text>
        <dbReference type="Rhea" id="RHEA:51208"/>
        <dbReference type="ChEBI" id="CHEBI:15378"/>
        <dbReference type="ChEBI" id="CHEBI:57460"/>
        <dbReference type="ChEBI" id="CHEBI:57783"/>
        <dbReference type="ChEBI" id="CHEBI:58349"/>
        <dbReference type="ChEBI" id="CHEBI:133346"/>
    </reaction>
    <physiologicalReaction direction="left-to-right" evidence="29">
        <dbReference type="Rhea" id="RHEA:51209"/>
    </physiologicalReaction>
</comment>
<comment type="catalytic activity">
    <reaction evidence="22">
        <text>pentan-2-one + NADP(+) = (E)-pent-3-en-2-one + NADPH + H(+)</text>
        <dbReference type="Rhea" id="RHEA:50788"/>
        <dbReference type="ChEBI" id="CHEBI:15378"/>
        <dbReference type="ChEBI" id="CHEBI:16472"/>
        <dbReference type="ChEBI" id="CHEBI:57783"/>
        <dbReference type="ChEBI" id="CHEBI:58349"/>
        <dbReference type="ChEBI" id="CHEBI:145276"/>
    </reaction>
    <physiologicalReaction direction="right-to-left" evidence="22">
        <dbReference type="Rhea" id="RHEA:50790"/>
    </physiologicalReaction>
</comment>
<dbReference type="InterPro" id="IPR020843">
    <property type="entry name" value="ER"/>
</dbReference>
<comment type="catalytic activity">
    <reaction evidence="23">
        <text>leukotriene B4 + NADP(+) = 12-oxo-leukotriene B4 + NADPH + H(+)</text>
        <dbReference type="Rhea" id="RHEA:50608"/>
        <dbReference type="ChEBI" id="CHEBI:15378"/>
        <dbReference type="ChEBI" id="CHEBI:57461"/>
        <dbReference type="ChEBI" id="CHEBI:57783"/>
        <dbReference type="ChEBI" id="CHEBI:58349"/>
        <dbReference type="ChEBI" id="CHEBI:133309"/>
    </reaction>
    <physiologicalReaction direction="left-to-right" evidence="23">
        <dbReference type="Rhea" id="RHEA:50609"/>
    </physiologicalReaction>
</comment>
<comment type="catalytic activity">
    <reaction evidence="32">
        <text>13,14-dihydro-15-oxo-prostaglandin E1 + NADP(+) = 15-oxoprostaglandin E1 + NADPH + H(+)</text>
        <dbReference type="Rhea" id="RHEA:50584"/>
        <dbReference type="ChEBI" id="CHEBI:15378"/>
        <dbReference type="ChEBI" id="CHEBI:57401"/>
        <dbReference type="ChEBI" id="CHEBI:57783"/>
        <dbReference type="ChEBI" id="CHEBI:58349"/>
        <dbReference type="ChEBI" id="CHEBI:133408"/>
    </reaction>
    <physiologicalReaction direction="right-to-left" evidence="32">
        <dbReference type="Rhea" id="RHEA:50586"/>
    </physiologicalReaction>
</comment>
<keyword evidence="14" id="KW-0443">Lipid metabolism</keyword>
<reference evidence="36" key="1">
    <citation type="submission" date="2025-08" db="UniProtKB">
        <authorList>
            <consortium name="Ensembl"/>
        </authorList>
    </citation>
    <scope>IDENTIFICATION</scope>
</reference>
<evidence type="ECO:0000256" key="7">
    <source>
        <dbReference type="ARBA" id="ARBA00022490"/>
    </source>
</evidence>
<comment type="catalytic activity">
    <reaction evidence="34">
        <text>hexanal + NADP(+) = (E)-hex-2-enal + NADPH + H(+)</text>
        <dbReference type="Rhea" id="RHEA:50776"/>
        <dbReference type="ChEBI" id="CHEBI:15378"/>
        <dbReference type="ChEBI" id="CHEBI:28913"/>
        <dbReference type="ChEBI" id="CHEBI:57783"/>
        <dbReference type="ChEBI" id="CHEBI:58349"/>
        <dbReference type="ChEBI" id="CHEBI:88528"/>
    </reaction>
    <physiologicalReaction direction="right-to-left" evidence="34">
        <dbReference type="Rhea" id="RHEA:50778"/>
    </physiologicalReaction>
</comment>
<dbReference type="Ensembl" id="ENSSRHT00000053492.1">
    <property type="protein sequence ID" value="ENSSRHP00000052028.1"/>
    <property type="gene ID" value="ENSSRHG00000026193.1"/>
</dbReference>
<comment type="catalytic activity">
    <reaction evidence="33">
        <text>an n-alkanal + NADP(+) = an alk-2-enal + NADPH + H(+)</text>
        <dbReference type="Rhea" id="RHEA:13737"/>
        <dbReference type="ChEBI" id="CHEBI:12834"/>
        <dbReference type="ChEBI" id="CHEBI:13757"/>
        <dbReference type="ChEBI" id="CHEBI:15378"/>
        <dbReference type="ChEBI" id="CHEBI:57783"/>
        <dbReference type="ChEBI" id="CHEBI:58349"/>
        <dbReference type="EC" id="1.3.1.74"/>
    </reaction>
    <physiologicalReaction direction="right-to-left" evidence="33">
        <dbReference type="Rhea" id="RHEA:13739"/>
    </physiologicalReaction>
</comment>
<evidence type="ECO:0000256" key="13">
    <source>
        <dbReference type="ARBA" id="ARBA00023002"/>
    </source>
</evidence>
<dbReference type="FunFam" id="3.40.50.720:FF:000121">
    <property type="entry name" value="Prostaglandin reductase 2"/>
    <property type="match status" value="1"/>
</dbReference>
<comment type="catalytic activity">
    <reaction evidence="20">
        <text>octanal + NADP(+) = (2E)-octenal + NADPH + H(+)</text>
        <dbReference type="Rhea" id="RHEA:50780"/>
        <dbReference type="ChEBI" id="CHEBI:15378"/>
        <dbReference type="ChEBI" id="CHEBI:17935"/>
        <dbReference type="ChEBI" id="CHEBI:57783"/>
        <dbReference type="ChEBI" id="CHEBI:58349"/>
        <dbReference type="ChEBI" id="CHEBI:61748"/>
    </reaction>
    <physiologicalReaction direction="right-to-left" evidence="20">
        <dbReference type="Rhea" id="RHEA:50782"/>
    </physiologicalReaction>
</comment>
<evidence type="ECO:0000256" key="2">
    <source>
        <dbReference type="ARBA" id="ARBA00010460"/>
    </source>
</evidence>
<dbReference type="InterPro" id="IPR014190">
    <property type="entry name" value="PTGR1"/>
</dbReference>
<evidence type="ECO:0000256" key="19">
    <source>
        <dbReference type="ARBA" id="ARBA00033119"/>
    </source>
</evidence>
<keyword evidence="10" id="KW-0276">Fatty acid metabolism</keyword>
<dbReference type="CDD" id="cd08294">
    <property type="entry name" value="leukotriene_B4_DH_like"/>
    <property type="match status" value="1"/>
</dbReference>
<evidence type="ECO:0000256" key="21">
    <source>
        <dbReference type="ARBA" id="ARBA00047617"/>
    </source>
</evidence>
<evidence type="ECO:0000256" key="20">
    <source>
        <dbReference type="ARBA" id="ARBA00047461"/>
    </source>
</evidence>
<dbReference type="GO" id="GO:0047522">
    <property type="term" value="F:15-oxoprostaglandin 13-reductase [NAD(P)+] activity"/>
    <property type="evidence" value="ECO:0007669"/>
    <property type="project" value="UniProtKB-EC"/>
</dbReference>
<evidence type="ECO:0000256" key="24">
    <source>
        <dbReference type="ARBA" id="ARBA00047878"/>
    </source>
</evidence>
<dbReference type="InterPro" id="IPR036291">
    <property type="entry name" value="NAD(P)-bd_dom_sf"/>
</dbReference>
<dbReference type="InterPro" id="IPR041694">
    <property type="entry name" value="ADH_N_2"/>
</dbReference>
<feature type="domain" description="Enoyl reductase (ER)" evidence="35">
    <location>
        <begin position="15"/>
        <end position="309"/>
    </location>
</feature>
<evidence type="ECO:0000256" key="15">
    <source>
        <dbReference type="ARBA" id="ARBA00023278"/>
    </source>
</evidence>
<evidence type="ECO:0000256" key="5">
    <source>
        <dbReference type="ARBA" id="ARBA00012410"/>
    </source>
</evidence>
<dbReference type="Gene3D" id="3.90.180.10">
    <property type="entry name" value="Medium-chain alcohol dehydrogenases, catalytic domain"/>
    <property type="match status" value="2"/>
</dbReference>
<evidence type="ECO:0000256" key="3">
    <source>
        <dbReference type="ARBA" id="ARBA00011852"/>
    </source>
</evidence>
<dbReference type="Pfam" id="PF16884">
    <property type="entry name" value="ADH_N_2"/>
    <property type="match status" value="1"/>
</dbReference>
<evidence type="ECO:0000256" key="16">
    <source>
        <dbReference type="ARBA" id="ARBA00031851"/>
    </source>
</evidence>
<accession>A0A673JDW4</accession>
<evidence type="ECO:0000256" key="10">
    <source>
        <dbReference type="ARBA" id="ARBA00022832"/>
    </source>
</evidence>
<evidence type="ECO:0000256" key="32">
    <source>
        <dbReference type="ARBA" id="ARBA00049070"/>
    </source>
</evidence>
<evidence type="ECO:0000256" key="31">
    <source>
        <dbReference type="ARBA" id="ARBA00049068"/>
    </source>
</evidence>
<evidence type="ECO:0000256" key="17">
    <source>
        <dbReference type="ARBA" id="ARBA00032255"/>
    </source>
</evidence>
<keyword evidence="8" id="KW-0644">Prostaglandin metabolism</keyword>
<proteinExistence type="inferred from homology"/>
<organism evidence="36 37">
    <name type="scientific">Sinocyclocheilus rhinocerous</name>
    <dbReference type="NCBI Taxonomy" id="307959"/>
    <lineage>
        <taxon>Eukaryota</taxon>
        <taxon>Metazoa</taxon>
        <taxon>Chordata</taxon>
        <taxon>Craniata</taxon>
        <taxon>Vertebrata</taxon>
        <taxon>Euteleostomi</taxon>
        <taxon>Actinopterygii</taxon>
        <taxon>Neopterygii</taxon>
        <taxon>Teleostei</taxon>
        <taxon>Ostariophysi</taxon>
        <taxon>Cypriniformes</taxon>
        <taxon>Cyprinidae</taxon>
        <taxon>Cyprininae</taxon>
        <taxon>Sinocyclocheilus</taxon>
    </lineage>
</organism>
<keyword evidence="12" id="KW-0007">Acetylation</keyword>
<name>A0A673JDW4_9TELE</name>
<dbReference type="GO" id="GO:0006693">
    <property type="term" value="P:prostaglandin metabolic process"/>
    <property type="evidence" value="ECO:0007669"/>
    <property type="project" value="UniProtKB-KW"/>
</dbReference>
<dbReference type="InterPro" id="IPR013149">
    <property type="entry name" value="ADH-like_C"/>
</dbReference>
<dbReference type="EC" id="1.3.1.74" evidence="5"/>
<keyword evidence="9" id="KW-0597">Phosphoprotein</keyword>
<evidence type="ECO:0000256" key="1">
    <source>
        <dbReference type="ARBA" id="ARBA00004496"/>
    </source>
</evidence>
<evidence type="ECO:0000256" key="4">
    <source>
        <dbReference type="ARBA" id="ARBA00011981"/>
    </source>
</evidence>
<evidence type="ECO:0000256" key="9">
    <source>
        <dbReference type="ARBA" id="ARBA00022553"/>
    </source>
</evidence>
<comment type="catalytic activity">
    <reaction evidence="25">
        <text>dodecanal + NADP(+) = (2E)-dodecenal + NADPH + H(+)</text>
        <dbReference type="Rhea" id="RHEA:50784"/>
        <dbReference type="ChEBI" id="CHEBI:15378"/>
        <dbReference type="ChEBI" id="CHEBI:27836"/>
        <dbReference type="ChEBI" id="CHEBI:57783"/>
        <dbReference type="ChEBI" id="CHEBI:58349"/>
        <dbReference type="ChEBI" id="CHEBI:133741"/>
    </reaction>
    <physiologicalReaction direction="right-to-left" evidence="25">
        <dbReference type="Rhea" id="RHEA:50786"/>
    </physiologicalReaction>
</comment>
<comment type="catalytic activity">
    <reaction evidence="30">
        <text>6-trans-leukotriene B4 + NADP(+) = 12-oxo-(5S)-hydroxy-(6E,8E,10E,14Z)-eicosatetraenoate + NADPH + H(+)</text>
        <dbReference type="Rhea" id="RHEA:51204"/>
        <dbReference type="ChEBI" id="CHEBI:15378"/>
        <dbReference type="ChEBI" id="CHEBI:57783"/>
        <dbReference type="ChEBI" id="CHEBI:58349"/>
        <dbReference type="ChEBI" id="CHEBI:90723"/>
        <dbReference type="ChEBI" id="CHEBI:133974"/>
    </reaction>
    <physiologicalReaction direction="left-to-right" evidence="30">
        <dbReference type="Rhea" id="RHEA:51205"/>
    </physiologicalReaction>
</comment>
<comment type="catalytic activity">
    <reaction evidence="26">
        <text>nonan-2-one + NADP(+) = (3E)-nonen-2-one + NADPH + H(+)</text>
        <dbReference type="Rhea" id="RHEA:50616"/>
        <dbReference type="ChEBI" id="CHEBI:15378"/>
        <dbReference type="ChEBI" id="CHEBI:57783"/>
        <dbReference type="ChEBI" id="CHEBI:58349"/>
        <dbReference type="ChEBI" id="CHEBI:77927"/>
        <dbReference type="ChEBI" id="CHEBI:133457"/>
    </reaction>
    <physiologicalReaction direction="right-to-left" evidence="26">
        <dbReference type="Rhea" id="RHEA:50618"/>
    </physiologicalReaction>
</comment>
<dbReference type="AlphaFoldDB" id="A0A673JDW4"/>
<keyword evidence="13" id="KW-0560">Oxidoreductase</keyword>
<comment type="catalytic activity">
    <reaction evidence="21">
        <text>decanal + NADP(+) = (2E)-decenal + NADPH + H(+)</text>
        <dbReference type="Rhea" id="RHEA:50612"/>
        <dbReference type="ChEBI" id="CHEBI:15378"/>
        <dbReference type="ChEBI" id="CHEBI:31457"/>
        <dbReference type="ChEBI" id="CHEBI:57783"/>
        <dbReference type="ChEBI" id="CHEBI:58349"/>
        <dbReference type="ChEBI" id="CHEBI:133455"/>
    </reaction>
    <physiologicalReaction direction="right-to-left" evidence="21">
        <dbReference type="Rhea" id="RHEA:50614"/>
    </physiologicalReaction>
</comment>
<evidence type="ECO:0000256" key="27">
    <source>
        <dbReference type="ARBA" id="ARBA00048290"/>
    </source>
</evidence>
<evidence type="ECO:0000256" key="25">
    <source>
        <dbReference type="ARBA" id="ARBA00047903"/>
    </source>
</evidence>
<protein>
    <recommendedName>
        <fullName evidence="6">Prostaglandin reductase 1</fullName>
        <ecNumber evidence="4">1.3.1.48</ecNumber>
        <ecNumber evidence="5">1.3.1.74</ecNumber>
    </recommendedName>
    <alternativeName>
        <fullName evidence="19">15-oxoprostaglandin 13-reductase</fullName>
    </alternativeName>
    <alternativeName>
        <fullName evidence="17">Dithiolethione-inducible gene 1 protein</fullName>
    </alternativeName>
    <alternativeName>
        <fullName evidence="16">Leukotriene B4 12-hydroxydehydrogenase</fullName>
    </alternativeName>
    <alternativeName>
        <fullName evidence="18">NAD(P)H-dependent alkenal/one oxidoreductase</fullName>
    </alternativeName>
</protein>
<dbReference type="InterPro" id="IPR011032">
    <property type="entry name" value="GroES-like_sf"/>
</dbReference>
<keyword evidence="37" id="KW-1185">Reference proteome</keyword>
<comment type="catalytic activity">
    <reaction evidence="24">
        <text>13,14-dihydro-15-oxo-prostaglandin F1alpha + NADP(+) = 15-oxoprostaglandin F1alpha + NADPH + H(+)</text>
        <dbReference type="Rhea" id="RHEA:50592"/>
        <dbReference type="ChEBI" id="CHEBI:15378"/>
        <dbReference type="ChEBI" id="CHEBI:57783"/>
        <dbReference type="ChEBI" id="CHEBI:58349"/>
        <dbReference type="ChEBI" id="CHEBI:79072"/>
        <dbReference type="ChEBI" id="CHEBI:133411"/>
    </reaction>
    <physiologicalReaction direction="right-to-left" evidence="24">
        <dbReference type="Rhea" id="RHEA:50594"/>
    </physiologicalReaction>
</comment>
<evidence type="ECO:0000256" key="33">
    <source>
        <dbReference type="ARBA" id="ARBA00049179"/>
    </source>
</evidence>
<dbReference type="PANTHER" id="PTHR43205:SF7">
    <property type="entry name" value="PROSTAGLANDIN REDUCTASE 1"/>
    <property type="match status" value="1"/>
</dbReference>
<sequence>MVKAKTWILFEGFPKENNFELREEVLPELQDGDVLVEAVYLSVDPYMRVVKSKDPAFPEGCYVVANCGWRTHTVTKAKGPAGPILARIVSEWPSDISMSLALGSLGMPGLTALYGLEEVCKIQPGETILVSAAAGAVGAMVEQICKIKGCKVVGSAGGDDKVAYLKELGFDQAFNYKTVSSLEEALKNASPEGYDCYFENVGGPFFTAALKNMKPGGRIAVCGAIANYNDTTPQMCPYPHHEIITRQLKIEGFMVRSWQHKDAESIKRMLKWMKEGKLKAKEVVTVGFENMPAAFIRMLKGDGLGKAIVKV</sequence>
<keyword evidence="15" id="KW-0379">Hydroxylation</keyword>
<evidence type="ECO:0000256" key="6">
    <source>
        <dbReference type="ARBA" id="ARBA00020651"/>
    </source>
</evidence>
<dbReference type="PANTHER" id="PTHR43205">
    <property type="entry name" value="PROSTAGLANDIN REDUCTASE"/>
    <property type="match status" value="1"/>
</dbReference>
<dbReference type="Proteomes" id="UP000472270">
    <property type="component" value="Unassembled WGS sequence"/>
</dbReference>
<dbReference type="EC" id="1.3.1.48" evidence="4"/>
<gene>
    <name evidence="36" type="primary">LOC107742329</name>
</gene>
<evidence type="ECO:0000313" key="36">
    <source>
        <dbReference type="Ensembl" id="ENSSRHP00000052028.1"/>
    </source>
</evidence>
<dbReference type="GO" id="GO:0005737">
    <property type="term" value="C:cytoplasm"/>
    <property type="evidence" value="ECO:0007669"/>
    <property type="project" value="UniProtKB-SubCell"/>
</dbReference>
<keyword evidence="7" id="KW-0963">Cytoplasm</keyword>
<comment type="catalytic activity">
    <reaction evidence="31">
        <text>(5S,12S)-dihydroxy-(6E,10E,12E,14Z)-eicosatetraenoate + NADP(+) = 12-oxo-(5S)-hydroxy-(6E,8E,10E,14Z)-eicosatetraenoate + NADPH + H(+)</text>
        <dbReference type="Rhea" id="RHEA:51212"/>
        <dbReference type="ChEBI" id="CHEBI:15378"/>
        <dbReference type="ChEBI" id="CHEBI:57783"/>
        <dbReference type="ChEBI" id="CHEBI:58349"/>
        <dbReference type="ChEBI" id="CHEBI:133974"/>
        <dbReference type="ChEBI" id="CHEBI:133975"/>
    </reaction>
    <physiologicalReaction direction="left-to-right" evidence="31">
        <dbReference type="Rhea" id="RHEA:51213"/>
    </physiologicalReaction>
</comment>
<evidence type="ECO:0000256" key="11">
    <source>
        <dbReference type="ARBA" id="ARBA00022857"/>
    </source>
</evidence>
<evidence type="ECO:0000256" key="8">
    <source>
        <dbReference type="ARBA" id="ARBA00022501"/>
    </source>
</evidence>
<evidence type="ECO:0000256" key="29">
    <source>
        <dbReference type="ARBA" id="ARBA00048591"/>
    </source>
</evidence>
<dbReference type="Pfam" id="PF00107">
    <property type="entry name" value="ADH_zinc_N"/>
    <property type="match status" value="1"/>
</dbReference>
<evidence type="ECO:0000256" key="18">
    <source>
        <dbReference type="ARBA" id="ARBA00032297"/>
    </source>
</evidence>
<reference evidence="36" key="2">
    <citation type="submission" date="2025-09" db="UniProtKB">
        <authorList>
            <consortium name="Ensembl"/>
        </authorList>
    </citation>
    <scope>IDENTIFICATION</scope>
</reference>
<dbReference type="Gene3D" id="3.40.50.720">
    <property type="entry name" value="NAD(P)-binding Rossmann-like Domain"/>
    <property type="match status" value="1"/>
</dbReference>
<evidence type="ECO:0000256" key="12">
    <source>
        <dbReference type="ARBA" id="ARBA00022990"/>
    </source>
</evidence>
<dbReference type="GO" id="GO:0032440">
    <property type="term" value="F:2-alkenal reductase [NAD(P)H] activity"/>
    <property type="evidence" value="ECO:0007669"/>
    <property type="project" value="UniProtKB-EC"/>
</dbReference>
<evidence type="ECO:0000313" key="37">
    <source>
        <dbReference type="Proteomes" id="UP000472270"/>
    </source>
</evidence>
<dbReference type="SUPFAM" id="SSF50129">
    <property type="entry name" value="GroES-like"/>
    <property type="match status" value="2"/>
</dbReference>
<evidence type="ECO:0000256" key="22">
    <source>
        <dbReference type="ARBA" id="ARBA00047742"/>
    </source>
</evidence>
<evidence type="ECO:0000256" key="26">
    <source>
        <dbReference type="ARBA" id="ARBA00048066"/>
    </source>
</evidence>
<comment type="similarity">
    <text evidence="2">Belongs to the NADP-dependent oxidoreductase L4BD family.</text>
</comment>
<dbReference type="InterPro" id="IPR045010">
    <property type="entry name" value="MDR_fam"/>
</dbReference>
<evidence type="ECO:0000256" key="28">
    <source>
        <dbReference type="ARBA" id="ARBA00048387"/>
    </source>
</evidence>
<dbReference type="SUPFAM" id="SSF51735">
    <property type="entry name" value="NAD(P)-binding Rossmann-fold domains"/>
    <property type="match status" value="1"/>
</dbReference>
<comment type="subunit">
    <text evidence="3">Monomer or homodimer.</text>
</comment>
<dbReference type="SMART" id="SM00829">
    <property type="entry name" value="PKS_ER"/>
    <property type="match status" value="1"/>
</dbReference>
<keyword evidence="11" id="KW-0521">NADP</keyword>
<comment type="subcellular location">
    <subcellularLocation>
        <location evidence="1">Cytoplasm</location>
    </subcellularLocation>
</comment>
<comment type="catalytic activity">
    <reaction evidence="28">
        <text>4-hydroxynonanal + NADP(+) = (E)-4-hydroxynon-2-enal + NADPH + H(+)</text>
        <dbReference type="Rhea" id="RHEA:64736"/>
        <dbReference type="ChEBI" id="CHEBI:15378"/>
        <dbReference type="ChEBI" id="CHEBI:57783"/>
        <dbReference type="ChEBI" id="CHEBI:58349"/>
        <dbReference type="ChEBI" id="CHEBI:58968"/>
        <dbReference type="ChEBI" id="CHEBI:156112"/>
    </reaction>
    <physiologicalReaction direction="right-to-left" evidence="28">
        <dbReference type="Rhea" id="RHEA:64738"/>
    </physiologicalReaction>
</comment>